<dbReference type="STRING" id="394503.Ccel_1017"/>
<protein>
    <submittedName>
        <fullName evidence="3">Cytochrome c biogenesis protein-like protein</fullName>
    </submittedName>
</protein>
<dbReference type="OrthoDB" id="9797355at2"/>
<organism evidence="3 4">
    <name type="scientific">Ruminiclostridium cellulolyticum (strain ATCC 35319 / DSM 5812 / JCM 6584 / H10)</name>
    <name type="common">Clostridium cellulolyticum</name>
    <dbReference type="NCBI Taxonomy" id="394503"/>
    <lineage>
        <taxon>Bacteria</taxon>
        <taxon>Bacillati</taxon>
        <taxon>Bacillota</taxon>
        <taxon>Clostridia</taxon>
        <taxon>Eubacteriales</taxon>
        <taxon>Oscillospiraceae</taxon>
        <taxon>Ruminiclostridium</taxon>
    </lineage>
</organism>
<keyword evidence="2" id="KW-0812">Transmembrane</keyword>
<feature type="transmembrane region" description="Helical" evidence="2">
    <location>
        <begin position="498"/>
        <end position="518"/>
    </location>
</feature>
<dbReference type="InterPro" id="IPR036249">
    <property type="entry name" value="Thioredoxin-like_sf"/>
</dbReference>
<dbReference type="HOGENOM" id="CLU_525604_0_0_9"/>
<dbReference type="Gene3D" id="3.40.30.10">
    <property type="entry name" value="Glutaredoxin"/>
    <property type="match status" value="1"/>
</dbReference>
<dbReference type="SUPFAM" id="SSF52833">
    <property type="entry name" value="Thioredoxin-like"/>
    <property type="match status" value="1"/>
</dbReference>
<feature type="transmembrane region" description="Helical" evidence="2">
    <location>
        <begin position="453"/>
        <end position="478"/>
    </location>
</feature>
<dbReference type="Proteomes" id="UP000001349">
    <property type="component" value="Chromosome"/>
</dbReference>
<feature type="transmembrane region" description="Helical" evidence="2">
    <location>
        <begin position="355"/>
        <end position="374"/>
    </location>
</feature>
<dbReference type="AlphaFoldDB" id="B8I9B9"/>
<feature type="transmembrane region" description="Helical" evidence="2">
    <location>
        <begin position="322"/>
        <end position="343"/>
    </location>
</feature>
<feature type="region of interest" description="Disordered" evidence="1">
    <location>
        <begin position="128"/>
        <end position="155"/>
    </location>
</feature>
<sequence length="519" mass="58861" precursor="true">MNKKNIYILLCFLSILILFGCSVKSEPVKLYYYYFNACGACNESEEFYNMADSVLEGIDKSEYEIITVNTFKESMPESLKLFLEANSIKTEDVSYPMLTSGNNYITGLEDIEKNMRELLLSSINKKSFNQGQGGRESTGNSYKQEGAYKSGPSKADKNSSYFVYFYTSSCRDCKNTENFLKTLSSGYKLNVGEKDVNSRLVIDHKNITQENNLALLQSLFEYYDVPKDKREVPVMFYSKGYINGYDNIKKNIEKIIIKGEALNFDYDRLSRENNIKNLTPENIPGIFLTGLINGFNPCSISMLFLLLSLVISKKSNILKIGFSYVAGKMAAYFSFGIAAYNIITIVDSTAFRNVQYGISIFMIIVSLILALLNFRDAYWARKEMYKNVKMQLPGSLRKYNHRIITFFAEKADSGWTVFFIFILGVIISLGEFLCTGQIYVATIVYLAQNTSGLAGITVFSFVSYVLAASLPLIILVVLINRTKKLLLISEFVRKYLPVIKVIFGVTFLIFGLIFVTYII</sequence>
<dbReference type="RefSeq" id="WP_015924536.1">
    <property type="nucleotide sequence ID" value="NC_011898.1"/>
</dbReference>
<evidence type="ECO:0000256" key="2">
    <source>
        <dbReference type="SAM" id="Phobius"/>
    </source>
</evidence>
<keyword evidence="2" id="KW-0472">Membrane</keyword>
<dbReference type="PROSITE" id="PS51257">
    <property type="entry name" value="PROKAR_LIPOPROTEIN"/>
    <property type="match status" value="1"/>
</dbReference>
<keyword evidence="4" id="KW-1185">Reference proteome</keyword>
<proteinExistence type="predicted"/>
<dbReference type="EMBL" id="CP001348">
    <property type="protein sequence ID" value="ACL75379.1"/>
    <property type="molecule type" value="Genomic_DNA"/>
</dbReference>
<reference evidence="3 4" key="1">
    <citation type="submission" date="2009-01" db="EMBL/GenBank/DDBJ databases">
        <title>Complete sequence of Clostridium cellulolyticum H10.</title>
        <authorList>
            <consortium name="US DOE Joint Genome Institute"/>
            <person name="Lucas S."/>
            <person name="Copeland A."/>
            <person name="Lapidus A."/>
            <person name="Glavina del Rio T."/>
            <person name="Dalin E."/>
            <person name="Tice H."/>
            <person name="Bruce D."/>
            <person name="Goodwin L."/>
            <person name="Pitluck S."/>
            <person name="Chertkov O."/>
            <person name="Saunders E."/>
            <person name="Brettin T."/>
            <person name="Detter J.C."/>
            <person name="Han C."/>
            <person name="Larimer F."/>
            <person name="Land M."/>
            <person name="Hauser L."/>
            <person name="Kyrpides N."/>
            <person name="Ivanova N."/>
            <person name="Zhou J."/>
            <person name="Richardson P."/>
        </authorList>
    </citation>
    <scope>NUCLEOTIDE SEQUENCE [LARGE SCALE GENOMIC DNA]</scope>
    <source>
        <strain evidence="4">ATCC 35319 / DSM 5812 / JCM 6584 / H10</strain>
    </source>
</reference>
<dbReference type="KEGG" id="cce:Ccel_1017"/>
<name>B8I9B9_RUMCH</name>
<evidence type="ECO:0000313" key="4">
    <source>
        <dbReference type="Proteomes" id="UP000001349"/>
    </source>
</evidence>
<accession>B8I9B9</accession>
<keyword evidence="2" id="KW-1133">Transmembrane helix</keyword>
<gene>
    <name evidence="3" type="ordered locus">Ccel_1017</name>
</gene>
<feature type="transmembrane region" description="Helical" evidence="2">
    <location>
        <begin position="286"/>
        <end position="310"/>
    </location>
</feature>
<evidence type="ECO:0000313" key="3">
    <source>
        <dbReference type="EMBL" id="ACL75379.1"/>
    </source>
</evidence>
<evidence type="ECO:0000256" key="1">
    <source>
        <dbReference type="SAM" id="MobiDB-lite"/>
    </source>
</evidence>
<dbReference type="eggNOG" id="COG0785">
    <property type="taxonomic scope" value="Bacteria"/>
</dbReference>
<feature type="transmembrane region" description="Helical" evidence="2">
    <location>
        <begin position="417"/>
        <end position="447"/>
    </location>
</feature>